<dbReference type="SUPFAM" id="SSF52540">
    <property type="entry name" value="P-loop containing nucleoside triphosphate hydrolases"/>
    <property type="match status" value="1"/>
</dbReference>
<dbReference type="PROSITE" id="PS51192">
    <property type="entry name" value="HELICASE_ATP_BIND_1"/>
    <property type="match status" value="1"/>
</dbReference>
<evidence type="ECO:0000256" key="4">
    <source>
        <dbReference type="ARBA" id="ARBA00022806"/>
    </source>
</evidence>
<evidence type="ECO:0000259" key="8">
    <source>
        <dbReference type="PROSITE" id="PS51192"/>
    </source>
</evidence>
<accession>A0A1Y1W4N9</accession>
<dbReference type="AlphaFoldDB" id="A0A1Y1W4N9"/>
<dbReference type="InterPro" id="IPR039686">
    <property type="entry name" value="FANCM/Mph1-like_ID"/>
</dbReference>
<dbReference type="GO" id="GO:0000400">
    <property type="term" value="F:four-way junction DNA binding"/>
    <property type="evidence" value="ECO:0007669"/>
    <property type="project" value="TreeGrafter"/>
</dbReference>
<feature type="domain" description="Helicase C-terminal" evidence="9">
    <location>
        <begin position="477"/>
        <end position="648"/>
    </location>
</feature>
<dbReference type="InterPro" id="IPR001650">
    <property type="entry name" value="Helicase_C-like"/>
</dbReference>
<dbReference type="Pfam" id="PF00271">
    <property type="entry name" value="Helicase_C"/>
    <property type="match status" value="1"/>
</dbReference>
<dbReference type="GeneID" id="63801387"/>
<dbReference type="GO" id="GO:0043138">
    <property type="term" value="F:3'-5' DNA helicase activity"/>
    <property type="evidence" value="ECO:0007669"/>
    <property type="project" value="InterPro"/>
</dbReference>
<evidence type="ECO:0000256" key="2">
    <source>
        <dbReference type="ARBA" id="ARBA00022741"/>
    </source>
</evidence>
<evidence type="ECO:0000256" key="3">
    <source>
        <dbReference type="ARBA" id="ARBA00022801"/>
    </source>
</evidence>
<protein>
    <recommendedName>
        <fullName evidence="6">ATP-dependent DNA helicase</fullName>
        <ecNumber evidence="6">3.6.4.12</ecNumber>
    </recommendedName>
</protein>
<dbReference type="PANTHER" id="PTHR14025:SF20">
    <property type="entry name" value="FANCONI ANEMIA GROUP M PROTEIN"/>
    <property type="match status" value="1"/>
</dbReference>
<dbReference type="SMART" id="SM00487">
    <property type="entry name" value="DEXDc"/>
    <property type="match status" value="1"/>
</dbReference>
<dbReference type="GO" id="GO:0005634">
    <property type="term" value="C:nucleus"/>
    <property type="evidence" value="ECO:0007669"/>
    <property type="project" value="UniProtKB-SubCell"/>
</dbReference>
<dbReference type="PANTHER" id="PTHR14025">
    <property type="entry name" value="FANCONI ANEMIA GROUP M FANCM FAMILY MEMBER"/>
    <property type="match status" value="1"/>
</dbReference>
<organism evidence="10 11">
    <name type="scientific">Linderina pennispora</name>
    <dbReference type="NCBI Taxonomy" id="61395"/>
    <lineage>
        <taxon>Eukaryota</taxon>
        <taxon>Fungi</taxon>
        <taxon>Fungi incertae sedis</taxon>
        <taxon>Zoopagomycota</taxon>
        <taxon>Kickxellomycotina</taxon>
        <taxon>Kickxellomycetes</taxon>
        <taxon>Kickxellales</taxon>
        <taxon>Kickxellaceae</taxon>
        <taxon>Linderina</taxon>
    </lineage>
</organism>
<comment type="subcellular location">
    <subcellularLocation>
        <location evidence="6">Nucleus</location>
    </subcellularLocation>
</comment>
<feature type="region of interest" description="Disordered" evidence="7">
    <location>
        <begin position="31"/>
        <end position="56"/>
    </location>
</feature>
<feature type="domain" description="Helicase ATP-binding" evidence="8">
    <location>
        <begin position="115"/>
        <end position="297"/>
    </location>
</feature>
<keyword evidence="11" id="KW-1185">Reference proteome</keyword>
<comment type="catalytic activity">
    <reaction evidence="6">
        <text>ATP + H2O = ADP + phosphate + H(+)</text>
        <dbReference type="Rhea" id="RHEA:13065"/>
        <dbReference type="ChEBI" id="CHEBI:15377"/>
        <dbReference type="ChEBI" id="CHEBI:15378"/>
        <dbReference type="ChEBI" id="CHEBI:30616"/>
        <dbReference type="ChEBI" id="CHEBI:43474"/>
        <dbReference type="ChEBI" id="CHEBI:456216"/>
        <dbReference type="EC" id="3.6.4.12"/>
    </reaction>
</comment>
<name>A0A1Y1W4N9_9FUNG</name>
<dbReference type="SMART" id="SM00490">
    <property type="entry name" value="HELICc"/>
    <property type="match status" value="1"/>
</dbReference>
<dbReference type="InterPro" id="IPR011545">
    <property type="entry name" value="DEAD/DEAH_box_helicase_dom"/>
</dbReference>
<evidence type="ECO:0000256" key="6">
    <source>
        <dbReference type="RuleBase" id="RU367027"/>
    </source>
</evidence>
<keyword evidence="4" id="KW-0347">Helicase</keyword>
<evidence type="ECO:0000313" key="10">
    <source>
        <dbReference type="EMBL" id="ORX68305.1"/>
    </source>
</evidence>
<dbReference type="PROSITE" id="PS51194">
    <property type="entry name" value="HELICASE_CTER"/>
    <property type="match status" value="1"/>
</dbReference>
<dbReference type="OrthoDB" id="164902at2759"/>
<comment type="caution">
    <text evidence="10">The sequence shown here is derived from an EMBL/GenBank/DDBJ whole genome shotgun (WGS) entry which is preliminary data.</text>
</comment>
<keyword evidence="3 10" id="KW-0378">Hydrolase</keyword>
<evidence type="ECO:0000256" key="7">
    <source>
        <dbReference type="SAM" id="MobiDB-lite"/>
    </source>
</evidence>
<dbReference type="InterPro" id="IPR014001">
    <property type="entry name" value="Helicase_ATP-bd"/>
</dbReference>
<dbReference type="GO" id="GO:0005524">
    <property type="term" value="F:ATP binding"/>
    <property type="evidence" value="ECO:0007669"/>
    <property type="project" value="UniProtKB-UniRule"/>
</dbReference>
<evidence type="ECO:0000259" key="9">
    <source>
        <dbReference type="PROSITE" id="PS51194"/>
    </source>
</evidence>
<keyword evidence="2" id="KW-0547">Nucleotide-binding</keyword>
<reference evidence="10 11" key="1">
    <citation type="submission" date="2016-07" db="EMBL/GenBank/DDBJ databases">
        <title>Pervasive Adenine N6-methylation of Active Genes in Fungi.</title>
        <authorList>
            <consortium name="DOE Joint Genome Institute"/>
            <person name="Mondo S.J."/>
            <person name="Dannebaum R.O."/>
            <person name="Kuo R.C."/>
            <person name="Labutti K."/>
            <person name="Haridas S."/>
            <person name="Kuo A."/>
            <person name="Salamov A."/>
            <person name="Ahrendt S.R."/>
            <person name="Lipzen A."/>
            <person name="Sullivan W."/>
            <person name="Andreopoulos W.B."/>
            <person name="Clum A."/>
            <person name="Lindquist E."/>
            <person name="Daum C."/>
            <person name="Ramamoorthy G.K."/>
            <person name="Gryganskyi A."/>
            <person name="Culley D."/>
            <person name="Magnuson J.K."/>
            <person name="James T.Y."/>
            <person name="O'Malley M.A."/>
            <person name="Stajich J.E."/>
            <person name="Spatafora J.W."/>
            <person name="Visel A."/>
            <person name="Grigoriev I.V."/>
        </authorList>
    </citation>
    <scope>NUCLEOTIDE SEQUENCE [LARGE SCALE GENOMIC DNA]</scope>
    <source>
        <strain evidence="10 11">ATCC 12442</strain>
    </source>
</reference>
<comment type="function">
    <text evidence="6">ATP-dependent DNA helicase involved in DNA damage repair by homologous recombination and in genome maintenance. Capable of unwinding D-loops. Plays a role in limiting crossover recombinants during mitotic DNA double-strand break (DSB) repair. Component of a FANCM-MHF complex which promotes gene conversion at blocked replication forks, probably by reversal of the stalled fork.</text>
</comment>
<sequence>MSRPAANPLGNGDIIDLDDLDLDLDALYGDGLDSDLDETPAQQHSPPPRSTTAATTTSRALPFVLKSAGQALPLSRISGDNSLVEETHRMDLKAMETYIYPLLGGQPARAYQQGAIRRCLFQNTLVALPTGMGKTLIAVVVMANFARWFPDSMTVFLAPTKPLVTQQMHACDGMIHAILKRTVQMNGSVSTESRSALWKGARFVFATPQILQNDLKSGTLDGDTARRISLVVIDEAHRATGKYAYGESISLLREVYFGNQIQAVPLAAPFRVMALTATPGSKINAVQEVIHRLFISHIFLRTEESMDVAPYLHGRRIEEMVIPMPPWLLAARECLGNVMKRSINILCHVCGAMQNPGDPLRVASFAIRTERDRFMQRPYGGGASGMDKGRILSEFTVAMMLASAIQLLSEHGLRPAWASLRECNLEVMRARQKIGQTSRAKADCVDSVEWATMMRDIASLTKPGFLGHPKLERLLQVVRDHFSKTQASGSLSASTRIIVFSQYRGSVNEIVGVLSRLKPQVSCEPFIGQSRSSTSSAPAELLGEQGSRGQTQKEQLAVLDRFRKGQTNVIVATCVGEEGLDIGEVDLIINYDAPGSPVRLLQRIGRTGRARRGTVILFLAKDTREENTYKKAQREYKSVQQKISTGKG</sequence>
<dbReference type="EMBL" id="MCFD01000010">
    <property type="protein sequence ID" value="ORX68305.1"/>
    <property type="molecule type" value="Genomic_DNA"/>
</dbReference>
<keyword evidence="5" id="KW-0067">ATP-binding</keyword>
<dbReference type="GO" id="GO:0016887">
    <property type="term" value="F:ATP hydrolysis activity"/>
    <property type="evidence" value="ECO:0007669"/>
    <property type="project" value="RHEA"/>
</dbReference>
<evidence type="ECO:0000313" key="11">
    <source>
        <dbReference type="Proteomes" id="UP000193922"/>
    </source>
</evidence>
<gene>
    <name evidence="10" type="ORF">DL89DRAFT_225231</name>
</gene>
<dbReference type="Pfam" id="PF00270">
    <property type="entry name" value="DEAD"/>
    <property type="match status" value="1"/>
</dbReference>
<comment type="subunit">
    <text evidence="6">Interacts with the MHF histone-fold complex to form the FANCM-MHF complex.</text>
</comment>
<dbReference type="Gene3D" id="3.40.50.300">
    <property type="entry name" value="P-loop containing nucleotide triphosphate hydrolases"/>
    <property type="match status" value="2"/>
</dbReference>
<dbReference type="STRING" id="61395.A0A1Y1W4N9"/>
<evidence type="ECO:0000256" key="1">
    <source>
        <dbReference type="ARBA" id="ARBA00009889"/>
    </source>
</evidence>
<feature type="region of interest" description="Disordered" evidence="7">
    <location>
        <begin position="527"/>
        <end position="549"/>
    </location>
</feature>
<dbReference type="Proteomes" id="UP000193922">
    <property type="component" value="Unassembled WGS sequence"/>
</dbReference>
<feature type="non-terminal residue" evidence="10">
    <location>
        <position position="648"/>
    </location>
</feature>
<evidence type="ECO:0000256" key="5">
    <source>
        <dbReference type="ARBA" id="ARBA00022840"/>
    </source>
</evidence>
<dbReference type="InterPro" id="IPR027417">
    <property type="entry name" value="P-loop_NTPase"/>
</dbReference>
<comment type="similarity">
    <text evidence="1 6">Belongs to the DEAD box helicase family. DEAH subfamily. FANCM sub-subfamily.</text>
</comment>
<dbReference type="EC" id="3.6.4.12" evidence="6"/>
<dbReference type="CDD" id="cd12091">
    <property type="entry name" value="FANCM_ID"/>
    <property type="match status" value="1"/>
</dbReference>
<dbReference type="RefSeq" id="XP_040742119.1">
    <property type="nucleotide sequence ID" value="XM_040884739.1"/>
</dbReference>
<dbReference type="GO" id="GO:0036297">
    <property type="term" value="P:interstrand cross-link repair"/>
    <property type="evidence" value="ECO:0007669"/>
    <property type="project" value="TreeGrafter"/>
</dbReference>
<dbReference type="GO" id="GO:0009378">
    <property type="term" value="F:four-way junction helicase activity"/>
    <property type="evidence" value="ECO:0007669"/>
    <property type="project" value="TreeGrafter"/>
</dbReference>
<dbReference type="GO" id="GO:0045003">
    <property type="term" value="P:double-strand break repair via synthesis-dependent strand annealing"/>
    <property type="evidence" value="ECO:0007669"/>
    <property type="project" value="TreeGrafter"/>
</dbReference>
<proteinExistence type="inferred from homology"/>